<sequence length="268" mass="30218">MASSSRKRKLQNESDDYSGGIENEINKFMSNPSSSKKHTIDSDDEEEDDDEYNRKKYDVMKDDDIEGQEDRTQDFDGETKLTPFNMKDELEEGYFDGNGMYIWNKKDASEIKDSWLDSIDWMNVKKGNVETPTVADDNDDTSSSDDDLDVGTTPVELYKEVLTFLKPGESIIKAIKRQGGGKQLTASEKLKQKKLAKLKGLPEAPKEVETGDKAALEKLTGLANQIMTASGNMDVYDETYESILFKISKATQTPPQPPKMEKFKLCVM</sequence>
<proteinExistence type="predicted"/>
<dbReference type="PANTHER" id="PTHR13138">
    <property type="entry name" value="PROTEIN LIN1"/>
    <property type="match status" value="1"/>
</dbReference>
<evidence type="ECO:0000313" key="2">
    <source>
        <dbReference type="EMBL" id="CAG7733246.1"/>
    </source>
</evidence>
<dbReference type="GO" id="GO:0005682">
    <property type="term" value="C:U5 snRNP"/>
    <property type="evidence" value="ECO:0007669"/>
    <property type="project" value="InterPro"/>
</dbReference>
<dbReference type="AlphaFoldDB" id="A0A8J2KDS8"/>
<feature type="region of interest" description="Disordered" evidence="1">
    <location>
        <begin position="1"/>
        <end position="83"/>
    </location>
</feature>
<feature type="compositionally biased region" description="Acidic residues" evidence="1">
    <location>
        <begin position="136"/>
        <end position="149"/>
    </location>
</feature>
<accession>A0A8J2KDS8</accession>
<dbReference type="InterPro" id="IPR039905">
    <property type="entry name" value="CD2BP2/Lin1"/>
</dbReference>
<feature type="compositionally biased region" description="Acidic residues" evidence="1">
    <location>
        <begin position="42"/>
        <end position="51"/>
    </location>
</feature>
<name>A0A8J2KDS8_9HEXA</name>
<dbReference type="EMBL" id="CAJVCH010245559">
    <property type="protein sequence ID" value="CAG7733246.1"/>
    <property type="molecule type" value="Genomic_DNA"/>
</dbReference>
<dbReference type="OrthoDB" id="331341at2759"/>
<dbReference type="PANTHER" id="PTHR13138:SF3">
    <property type="entry name" value="CD2 ANTIGEN CYTOPLASMIC TAIL-BINDING PROTEIN 2"/>
    <property type="match status" value="1"/>
</dbReference>
<comment type="caution">
    <text evidence="2">The sequence shown here is derived from an EMBL/GenBank/DDBJ whole genome shotgun (WGS) entry which is preliminary data.</text>
</comment>
<feature type="compositionally biased region" description="Basic and acidic residues" evidence="1">
    <location>
        <begin position="52"/>
        <end position="79"/>
    </location>
</feature>
<evidence type="ECO:0000256" key="1">
    <source>
        <dbReference type="SAM" id="MobiDB-lite"/>
    </source>
</evidence>
<feature type="region of interest" description="Disordered" evidence="1">
    <location>
        <begin position="130"/>
        <end position="150"/>
    </location>
</feature>
<keyword evidence="3" id="KW-1185">Reference proteome</keyword>
<evidence type="ECO:0000313" key="3">
    <source>
        <dbReference type="Proteomes" id="UP000708208"/>
    </source>
</evidence>
<dbReference type="Proteomes" id="UP000708208">
    <property type="component" value="Unassembled WGS sequence"/>
</dbReference>
<protein>
    <recommendedName>
        <fullName evidence="4">CD2 antigen cytoplasmic tail-binding protein 2</fullName>
    </recommendedName>
</protein>
<reference evidence="2" key="1">
    <citation type="submission" date="2021-06" db="EMBL/GenBank/DDBJ databases">
        <authorList>
            <person name="Hodson N. C."/>
            <person name="Mongue J. A."/>
            <person name="Jaron S. K."/>
        </authorList>
    </citation>
    <scope>NUCLEOTIDE SEQUENCE</scope>
</reference>
<gene>
    <name evidence="2" type="ORF">AFUS01_LOCUS21700</name>
</gene>
<organism evidence="2 3">
    <name type="scientific">Allacma fusca</name>
    <dbReference type="NCBI Taxonomy" id="39272"/>
    <lineage>
        <taxon>Eukaryota</taxon>
        <taxon>Metazoa</taxon>
        <taxon>Ecdysozoa</taxon>
        <taxon>Arthropoda</taxon>
        <taxon>Hexapoda</taxon>
        <taxon>Collembola</taxon>
        <taxon>Symphypleona</taxon>
        <taxon>Sminthuridae</taxon>
        <taxon>Allacma</taxon>
    </lineage>
</organism>
<evidence type="ECO:0008006" key="4">
    <source>
        <dbReference type="Google" id="ProtNLM"/>
    </source>
</evidence>